<dbReference type="AlphaFoldDB" id="A0A9P5YQ59"/>
<sequence>MKFSIVISVLPIVLSYSIYTAAYPVSGYNTDDLVVREALPADYEVVVARTELVDDLDARGFLSKVFHKKQPTAAEAEERKRRKIHRAESKFNKQVGKHIAKVAKIESGGGANHKVATKWKAGAAGEADMGHVSHKQAQKYWKENPHFQQYKHAEVSAQRKADGTIWTTARYHNGGSAFSGATAHIFTRRSMRST</sequence>
<keyword evidence="3" id="KW-1185">Reference proteome</keyword>
<protein>
    <submittedName>
        <fullName evidence="2">Uncharacterized protein</fullName>
    </submittedName>
</protein>
<name>A0A9P5YQ59_9AGAR</name>
<dbReference type="OrthoDB" id="10522783at2759"/>
<accession>A0A9P5YQ59</accession>
<evidence type="ECO:0000313" key="3">
    <source>
        <dbReference type="Proteomes" id="UP000807469"/>
    </source>
</evidence>
<dbReference type="Proteomes" id="UP000807469">
    <property type="component" value="Unassembled WGS sequence"/>
</dbReference>
<organism evidence="2 3">
    <name type="scientific">Pholiota conissans</name>
    <dbReference type="NCBI Taxonomy" id="109636"/>
    <lineage>
        <taxon>Eukaryota</taxon>
        <taxon>Fungi</taxon>
        <taxon>Dikarya</taxon>
        <taxon>Basidiomycota</taxon>
        <taxon>Agaricomycotina</taxon>
        <taxon>Agaricomycetes</taxon>
        <taxon>Agaricomycetidae</taxon>
        <taxon>Agaricales</taxon>
        <taxon>Agaricineae</taxon>
        <taxon>Strophariaceae</taxon>
        <taxon>Pholiota</taxon>
    </lineage>
</organism>
<proteinExistence type="predicted"/>
<gene>
    <name evidence="2" type="ORF">BDN70DRAFT_925360</name>
</gene>
<evidence type="ECO:0000313" key="2">
    <source>
        <dbReference type="EMBL" id="KAF9473051.1"/>
    </source>
</evidence>
<keyword evidence="1" id="KW-0732">Signal</keyword>
<feature type="signal peptide" evidence="1">
    <location>
        <begin position="1"/>
        <end position="22"/>
    </location>
</feature>
<feature type="chain" id="PRO_5040502320" evidence="1">
    <location>
        <begin position="23"/>
        <end position="194"/>
    </location>
</feature>
<evidence type="ECO:0000256" key="1">
    <source>
        <dbReference type="SAM" id="SignalP"/>
    </source>
</evidence>
<comment type="caution">
    <text evidence="2">The sequence shown here is derived from an EMBL/GenBank/DDBJ whole genome shotgun (WGS) entry which is preliminary data.</text>
</comment>
<dbReference type="EMBL" id="MU155474">
    <property type="protein sequence ID" value="KAF9473051.1"/>
    <property type="molecule type" value="Genomic_DNA"/>
</dbReference>
<reference evidence="2" key="1">
    <citation type="submission" date="2020-11" db="EMBL/GenBank/DDBJ databases">
        <authorList>
            <consortium name="DOE Joint Genome Institute"/>
            <person name="Ahrendt S."/>
            <person name="Riley R."/>
            <person name="Andreopoulos W."/>
            <person name="Labutti K."/>
            <person name="Pangilinan J."/>
            <person name="Ruiz-Duenas F.J."/>
            <person name="Barrasa J.M."/>
            <person name="Sanchez-Garcia M."/>
            <person name="Camarero S."/>
            <person name="Miyauchi S."/>
            <person name="Serrano A."/>
            <person name="Linde D."/>
            <person name="Babiker R."/>
            <person name="Drula E."/>
            <person name="Ayuso-Fernandez I."/>
            <person name="Pacheco R."/>
            <person name="Padilla G."/>
            <person name="Ferreira P."/>
            <person name="Barriuso J."/>
            <person name="Kellner H."/>
            <person name="Castanera R."/>
            <person name="Alfaro M."/>
            <person name="Ramirez L."/>
            <person name="Pisabarro A.G."/>
            <person name="Kuo A."/>
            <person name="Tritt A."/>
            <person name="Lipzen A."/>
            <person name="He G."/>
            <person name="Yan M."/>
            <person name="Ng V."/>
            <person name="Cullen D."/>
            <person name="Martin F."/>
            <person name="Rosso M.-N."/>
            <person name="Henrissat B."/>
            <person name="Hibbett D."/>
            <person name="Martinez A.T."/>
            <person name="Grigoriev I.V."/>
        </authorList>
    </citation>
    <scope>NUCLEOTIDE SEQUENCE</scope>
    <source>
        <strain evidence="2">CIRM-BRFM 674</strain>
    </source>
</reference>